<sequence length="75" mass="8468">MPLTARRRSVVQIRGGQLMDSRDSRIGGRRASHACRLSRETVTRRRVAQTHPRKAQHRGQRDRLPATAPKSGSAR</sequence>
<dbReference type="Proteomes" id="UP000077266">
    <property type="component" value="Unassembled WGS sequence"/>
</dbReference>
<feature type="region of interest" description="Disordered" evidence="1">
    <location>
        <begin position="21"/>
        <end position="75"/>
    </location>
</feature>
<dbReference type="InParanoid" id="A0A165PHE1"/>
<feature type="compositionally biased region" description="Basic residues" evidence="1">
    <location>
        <begin position="44"/>
        <end position="58"/>
    </location>
</feature>
<name>A0A165PHE1_EXIGL</name>
<reference evidence="2 3" key="1">
    <citation type="journal article" date="2016" name="Mol. Biol. Evol.">
        <title>Comparative Genomics of Early-Diverging Mushroom-Forming Fungi Provides Insights into the Origins of Lignocellulose Decay Capabilities.</title>
        <authorList>
            <person name="Nagy L.G."/>
            <person name="Riley R."/>
            <person name="Tritt A."/>
            <person name="Adam C."/>
            <person name="Daum C."/>
            <person name="Floudas D."/>
            <person name="Sun H."/>
            <person name="Yadav J.S."/>
            <person name="Pangilinan J."/>
            <person name="Larsson K.H."/>
            <person name="Matsuura K."/>
            <person name="Barry K."/>
            <person name="Labutti K."/>
            <person name="Kuo R."/>
            <person name="Ohm R.A."/>
            <person name="Bhattacharya S.S."/>
            <person name="Shirouzu T."/>
            <person name="Yoshinaga Y."/>
            <person name="Martin F.M."/>
            <person name="Grigoriev I.V."/>
            <person name="Hibbett D.S."/>
        </authorList>
    </citation>
    <scope>NUCLEOTIDE SEQUENCE [LARGE SCALE GENOMIC DNA]</scope>
    <source>
        <strain evidence="2 3">HHB12029</strain>
    </source>
</reference>
<keyword evidence="3" id="KW-1185">Reference proteome</keyword>
<evidence type="ECO:0000256" key="1">
    <source>
        <dbReference type="SAM" id="MobiDB-lite"/>
    </source>
</evidence>
<gene>
    <name evidence="2" type="ORF">EXIGLDRAFT_481871</name>
</gene>
<protein>
    <submittedName>
        <fullName evidence="2">Uncharacterized protein</fullName>
    </submittedName>
</protein>
<accession>A0A165PHE1</accession>
<dbReference type="EMBL" id="KV425889">
    <property type="protein sequence ID" value="KZW02182.1"/>
    <property type="molecule type" value="Genomic_DNA"/>
</dbReference>
<dbReference type="AlphaFoldDB" id="A0A165PHE1"/>
<organism evidence="2 3">
    <name type="scientific">Exidia glandulosa HHB12029</name>
    <dbReference type="NCBI Taxonomy" id="1314781"/>
    <lineage>
        <taxon>Eukaryota</taxon>
        <taxon>Fungi</taxon>
        <taxon>Dikarya</taxon>
        <taxon>Basidiomycota</taxon>
        <taxon>Agaricomycotina</taxon>
        <taxon>Agaricomycetes</taxon>
        <taxon>Auriculariales</taxon>
        <taxon>Exidiaceae</taxon>
        <taxon>Exidia</taxon>
    </lineage>
</organism>
<evidence type="ECO:0000313" key="2">
    <source>
        <dbReference type="EMBL" id="KZW02182.1"/>
    </source>
</evidence>
<proteinExistence type="predicted"/>
<evidence type="ECO:0000313" key="3">
    <source>
        <dbReference type="Proteomes" id="UP000077266"/>
    </source>
</evidence>